<dbReference type="PANTHER" id="PTHR21131:SF0">
    <property type="entry name" value="GEO10195P1-RELATED"/>
    <property type="match status" value="1"/>
</dbReference>
<dbReference type="InterPro" id="IPR002350">
    <property type="entry name" value="Kazal_dom"/>
</dbReference>
<accession>A0ABY0IHQ5</accession>
<dbReference type="InterPro" id="IPR053265">
    <property type="entry name" value="Serpin"/>
</dbReference>
<feature type="domain" description="Kazal-like" evidence="1">
    <location>
        <begin position="68"/>
        <end position="112"/>
    </location>
</feature>
<name>A0ABY0IHQ5_9BACT</name>
<dbReference type="EMBL" id="QDKL01000001">
    <property type="protein sequence ID" value="RZF22472.1"/>
    <property type="molecule type" value="Genomic_DNA"/>
</dbReference>
<dbReference type="SUPFAM" id="SSF100895">
    <property type="entry name" value="Kazal-type serine protease inhibitors"/>
    <property type="match status" value="2"/>
</dbReference>
<comment type="caution">
    <text evidence="2">The sequence shown here is derived from an EMBL/GenBank/DDBJ whole genome shotgun (WGS) entry which is preliminary data.</text>
</comment>
<reference evidence="3" key="1">
    <citation type="journal article" date="2019" name="Int. J. Syst. Evol. Microbiol.">
        <title>Halobacteriovorax valvorus sp. nov., a novel prokaryotic predator isolated from coastal seawater of China.</title>
        <authorList>
            <person name="Chen M.-X."/>
        </authorList>
    </citation>
    <scope>NUCLEOTIDE SEQUENCE [LARGE SCALE GENOMIC DNA]</scope>
    <source>
        <strain evidence="3">BL9</strain>
    </source>
</reference>
<dbReference type="RefSeq" id="WP_114705418.1">
    <property type="nucleotide sequence ID" value="NZ_QDKL01000001.1"/>
</dbReference>
<dbReference type="CDD" id="cd00104">
    <property type="entry name" value="KAZAL_FS"/>
    <property type="match status" value="1"/>
</dbReference>
<organism evidence="2 3">
    <name type="scientific">Halobacteriovorax vibrionivorans</name>
    <dbReference type="NCBI Taxonomy" id="2152716"/>
    <lineage>
        <taxon>Bacteria</taxon>
        <taxon>Pseudomonadati</taxon>
        <taxon>Bdellovibrionota</taxon>
        <taxon>Bacteriovoracia</taxon>
        <taxon>Bacteriovoracales</taxon>
        <taxon>Halobacteriovoraceae</taxon>
        <taxon>Halobacteriovorax</taxon>
    </lineage>
</organism>
<dbReference type="Pfam" id="PF00050">
    <property type="entry name" value="Kazal_1"/>
    <property type="match status" value="2"/>
</dbReference>
<evidence type="ECO:0000259" key="1">
    <source>
        <dbReference type="PROSITE" id="PS51465"/>
    </source>
</evidence>
<dbReference type="PROSITE" id="PS00282">
    <property type="entry name" value="KAZAL_1"/>
    <property type="match status" value="1"/>
</dbReference>
<dbReference type="PROSITE" id="PS51465">
    <property type="entry name" value="KAZAL_2"/>
    <property type="match status" value="1"/>
</dbReference>
<dbReference type="SMART" id="SM00280">
    <property type="entry name" value="KAZAL"/>
    <property type="match status" value="2"/>
</dbReference>
<dbReference type="InterPro" id="IPR036058">
    <property type="entry name" value="Kazal_dom_sf"/>
</dbReference>
<protein>
    <recommendedName>
        <fullName evidence="1">Kazal-like domain-containing protein</fullName>
    </recommendedName>
</protein>
<sequence>MKIISLLLILSQFQIYALLCSKDYLPVCANGVTYTNACMAESSGATDIKNGACEVVEKKKNKPSHVSPPKPSTCVCPMIWKPVCGVDGKTYGSSCNARCKGVPIKHQGACDKIESH</sequence>
<dbReference type="Proteomes" id="UP000443582">
    <property type="component" value="Unassembled WGS sequence"/>
</dbReference>
<dbReference type="PANTHER" id="PTHR21131">
    <property type="entry name" value="SERINE-TYPE ENDOPEPTIDASE INHIBITOR"/>
    <property type="match status" value="1"/>
</dbReference>
<proteinExistence type="predicted"/>
<keyword evidence="3" id="KW-1185">Reference proteome</keyword>
<dbReference type="Gene3D" id="3.30.60.30">
    <property type="match status" value="2"/>
</dbReference>
<evidence type="ECO:0000313" key="3">
    <source>
        <dbReference type="Proteomes" id="UP000443582"/>
    </source>
</evidence>
<gene>
    <name evidence="2" type="ORF">DAY19_01500</name>
</gene>
<evidence type="ECO:0000313" key="2">
    <source>
        <dbReference type="EMBL" id="RZF22472.1"/>
    </source>
</evidence>